<dbReference type="STRING" id="1250539.Ga0080574_TMP3458"/>
<gene>
    <name evidence="1" type="ORF">Ga0080574_TMP3458</name>
</gene>
<dbReference type="AlphaFoldDB" id="A0A1P8UWM7"/>
<protein>
    <submittedName>
        <fullName evidence="1">Uncharacterized protein</fullName>
    </submittedName>
</protein>
<organism evidence="1 2">
    <name type="scientific">Salipiger abyssi</name>
    <dbReference type="NCBI Taxonomy" id="1250539"/>
    <lineage>
        <taxon>Bacteria</taxon>
        <taxon>Pseudomonadati</taxon>
        <taxon>Pseudomonadota</taxon>
        <taxon>Alphaproteobacteria</taxon>
        <taxon>Rhodobacterales</taxon>
        <taxon>Roseobacteraceae</taxon>
        <taxon>Salipiger</taxon>
    </lineage>
</organism>
<evidence type="ECO:0000313" key="1">
    <source>
        <dbReference type="EMBL" id="APZ53792.1"/>
    </source>
</evidence>
<proteinExistence type="predicted"/>
<dbReference type="EMBL" id="CP015093">
    <property type="protein sequence ID" value="APZ53792.1"/>
    <property type="molecule type" value="Genomic_DNA"/>
</dbReference>
<dbReference type="KEGG" id="paby:Ga0080574_TMP3458"/>
<reference evidence="1 2" key="1">
    <citation type="submission" date="2016-04" db="EMBL/GenBank/DDBJ databases">
        <title>Deep-sea bacteria in the southern Pacific.</title>
        <authorList>
            <person name="Tang K."/>
        </authorList>
    </citation>
    <scope>NUCLEOTIDE SEQUENCE [LARGE SCALE GENOMIC DNA]</scope>
    <source>
        <strain evidence="1 2">JLT2014</strain>
    </source>
</reference>
<evidence type="ECO:0000313" key="2">
    <source>
        <dbReference type="Proteomes" id="UP000187059"/>
    </source>
</evidence>
<dbReference type="Proteomes" id="UP000187059">
    <property type="component" value="Chromosome"/>
</dbReference>
<sequence length="57" mass="6345">MRCGVAAKVCAARAKVNRLSRKSRLRRSRFCLSCAQARRQGAARSAESARTCLSDFR</sequence>
<accession>A0A1P8UWM7</accession>
<name>A0A1P8UWM7_9RHOB</name>
<keyword evidence="2" id="KW-1185">Reference proteome</keyword>